<keyword evidence="6 10" id="KW-1133">Transmembrane helix</keyword>
<keyword evidence="8 10" id="KW-0675">Receptor</keyword>
<comment type="similarity">
    <text evidence="10">Belongs to the insect chemoreceptor superfamily. Heteromeric odorant receptor channel (TC 1.A.69) family.</text>
</comment>
<dbReference type="GO" id="GO:0005886">
    <property type="term" value="C:plasma membrane"/>
    <property type="evidence" value="ECO:0007669"/>
    <property type="project" value="UniProtKB-SubCell"/>
</dbReference>
<feature type="transmembrane region" description="Helical" evidence="10">
    <location>
        <begin position="27"/>
        <end position="54"/>
    </location>
</feature>
<comment type="caution">
    <text evidence="10">Lacks conserved residue(s) required for the propagation of feature annotation.</text>
</comment>
<reference evidence="11" key="1">
    <citation type="submission" date="2020-12" db="EMBL/GenBank/DDBJ databases">
        <authorList>
            <person name="Wen X."/>
        </authorList>
    </citation>
    <scope>NUCLEOTIDE SEQUENCE</scope>
</reference>
<evidence type="ECO:0000256" key="4">
    <source>
        <dbReference type="ARBA" id="ARBA00022692"/>
    </source>
</evidence>
<organism evidence="11">
    <name type="scientific">Eucryptorrhynchus brandti</name>
    <name type="common">Snout weevil</name>
    <dbReference type="NCBI Taxonomy" id="436910"/>
    <lineage>
        <taxon>Eukaryota</taxon>
        <taxon>Metazoa</taxon>
        <taxon>Ecdysozoa</taxon>
        <taxon>Arthropoda</taxon>
        <taxon>Hexapoda</taxon>
        <taxon>Insecta</taxon>
        <taxon>Pterygota</taxon>
        <taxon>Neoptera</taxon>
        <taxon>Endopterygota</taxon>
        <taxon>Coleoptera</taxon>
        <taxon>Polyphaga</taxon>
        <taxon>Cucujiformia</taxon>
        <taxon>Curculionidae</taxon>
        <taxon>Cryptorhynchinae</taxon>
        <taxon>Eucryptorrhynchus</taxon>
    </lineage>
</organism>
<dbReference type="PANTHER" id="PTHR21137">
    <property type="entry name" value="ODORANT RECEPTOR"/>
    <property type="match status" value="1"/>
</dbReference>
<accession>A0A8F4RSM2</accession>
<evidence type="ECO:0000256" key="5">
    <source>
        <dbReference type="ARBA" id="ARBA00022725"/>
    </source>
</evidence>
<keyword evidence="7 10" id="KW-0472">Membrane</keyword>
<keyword evidence="3 10" id="KW-0716">Sensory transduction</keyword>
<sequence length="374" mass="43319">MRYSKHLMVSCGVWRTPYFKNPIIQKLYFYCGFLVQIFYLTSCTGMLIEFFCLLKSSDTKKLTENIRTTASCVLVAVKICIFQTGRFTRLFKKVVKDERDVARSNDRDIRTMHFGFAKYIYRFMAAIIGLGNTPCIFVVIWTIVLATNPSAERPVVISTYYPFDESKHYVATLFLEMFCAIIATEYFCVCQVLYISIMVFVKMQLRILQHQIRNFDNQTFNDDLLMIKKFIRSHQDIIRFVGELNEAIKFMLLVEFLCSSINIASSIVHLSVAENMDDIGYSACCAGVLTTQLLVFVWHANEINIESVNISSALYEVPWYEKSLEIQKMISIMILRSQRPLTLTIGPFKPLTNQIITQVINVAYSYVTIMTHFY</sequence>
<keyword evidence="2" id="KW-1003">Cell membrane</keyword>
<dbReference type="AlphaFoldDB" id="A0A8F4RSM2"/>
<keyword evidence="9 10" id="KW-0807">Transducer</keyword>
<dbReference type="InterPro" id="IPR004117">
    <property type="entry name" value="7tm6_olfct_rcpt"/>
</dbReference>
<feature type="transmembrane region" description="Helical" evidence="10">
    <location>
        <begin position="119"/>
        <end position="144"/>
    </location>
</feature>
<evidence type="ECO:0000256" key="1">
    <source>
        <dbReference type="ARBA" id="ARBA00004651"/>
    </source>
</evidence>
<keyword evidence="4 10" id="KW-0812">Transmembrane</keyword>
<dbReference type="GO" id="GO:0007165">
    <property type="term" value="P:signal transduction"/>
    <property type="evidence" value="ECO:0007669"/>
    <property type="project" value="UniProtKB-KW"/>
</dbReference>
<feature type="transmembrane region" description="Helical" evidence="10">
    <location>
        <begin position="169"/>
        <end position="201"/>
    </location>
</feature>
<keyword evidence="5 10" id="KW-0552">Olfaction</keyword>
<evidence type="ECO:0000256" key="2">
    <source>
        <dbReference type="ARBA" id="ARBA00022475"/>
    </source>
</evidence>
<protein>
    <recommendedName>
        <fullName evidence="10">Odorant receptor</fullName>
    </recommendedName>
</protein>
<evidence type="ECO:0000256" key="9">
    <source>
        <dbReference type="ARBA" id="ARBA00023224"/>
    </source>
</evidence>
<comment type="subcellular location">
    <subcellularLocation>
        <location evidence="1 10">Cell membrane</location>
        <topology evidence="1 10">Multi-pass membrane protein</topology>
    </subcellularLocation>
</comment>
<evidence type="ECO:0000313" key="11">
    <source>
        <dbReference type="EMBL" id="QXE93269.1"/>
    </source>
</evidence>
<evidence type="ECO:0000256" key="6">
    <source>
        <dbReference type="ARBA" id="ARBA00022989"/>
    </source>
</evidence>
<evidence type="ECO:0000256" key="7">
    <source>
        <dbReference type="ARBA" id="ARBA00023136"/>
    </source>
</evidence>
<dbReference type="Pfam" id="PF02949">
    <property type="entry name" value="7tm_6"/>
    <property type="match status" value="1"/>
</dbReference>
<evidence type="ECO:0000256" key="3">
    <source>
        <dbReference type="ARBA" id="ARBA00022606"/>
    </source>
</evidence>
<proteinExistence type="evidence at transcript level"/>
<dbReference type="GO" id="GO:0004984">
    <property type="term" value="F:olfactory receptor activity"/>
    <property type="evidence" value="ECO:0007669"/>
    <property type="project" value="InterPro"/>
</dbReference>
<name>A0A8F4RSM2_EUCBR</name>
<dbReference type="EMBL" id="MW419408">
    <property type="protein sequence ID" value="QXE93269.1"/>
    <property type="molecule type" value="mRNA"/>
</dbReference>
<evidence type="ECO:0000256" key="10">
    <source>
        <dbReference type="RuleBase" id="RU351113"/>
    </source>
</evidence>
<evidence type="ECO:0000256" key="8">
    <source>
        <dbReference type="ARBA" id="ARBA00023170"/>
    </source>
</evidence>
<dbReference type="PANTHER" id="PTHR21137:SF35">
    <property type="entry name" value="ODORANT RECEPTOR 19A-RELATED"/>
    <property type="match status" value="1"/>
</dbReference>
<dbReference type="GO" id="GO:0005549">
    <property type="term" value="F:odorant binding"/>
    <property type="evidence" value="ECO:0007669"/>
    <property type="project" value="InterPro"/>
</dbReference>